<accession>A0A3B0VEU8</accession>
<evidence type="ECO:0000313" key="2">
    <source>
        <dbReference type="EMBL" id="VAW42055.1"/>
    </source>
</evidence>
<sequence>ANFLDLTLLPATFFFFTWIGNLFNLTMSDLTAGIILTGLAASAGSGFWHDQLSRLQSIKKGVNQAQVALQPIIIQNQASE</sequence>
<gene>
    <name evidence="2" type="ORF">MNBD_CHLOROFLEXI01-2922</name>
</gene>
<keyword evidence="1" id="KW-0812">Transmembrane</keyword>
<keyword evidence="1" id="KW-0472">Membrane</keyword>
<keyword evidence="1" id="KW-1133">Transmembrane helix</keyword>
<dbReference type="AlphaFoldDB" id="A0A3B0VEU8"/>
<reference evidence="2" key="1">
    <citation type="submission" date="2018-06" db="EMBL/GenBank/DDBJ databases">
        <authorList>
            <person name="Zhirakovskaya E."/>
        </authorList>
    </citation>
    <scope>NUCLEOTIDE SEQUENCE</scope>
</reference>
<evidence type="ECO:0000256" key="1">
    <source>
        <dbReference type="SAM" id="Phobius"/>
    </source>
</evidence>
<name>A0A3B0VEU8_9ZZZZ</name>
<organism evidence="2">
    <name type="scientific">hydrothermal vent metagenome</name>
    <dbReference type="NCBI Taxonomy" id="652676"/>
    <lineage>
        <taxon>unclassified sequences</taxon>
        <taxon>metagenomes</taxon>
        <taxon>ecological metagenomes</taxon>
    </lineage>
</organism>
<protein>
    <submittedName>
        <fullName evidence="2">Uncharacterized protein</fullName>
    </submittedName>
</protein>
<proteinExistence type="predicted"/>
<dbReference type="EMBL" id="UOEU01000883">
    <property type="protein sequence ID" value="VAW42055.1"/>
    <property type="molecule type" value="Genomic_DNA"/>
</dbReference>
<feature type="transmembrane region" description="Helical" evidence="1">
    <location>
        <begin position="6"/>
        <end position="23"/>
    </location>
</feature>
<feature type="non-terminal residue" evidence="2">
    <location>
        <position position="1"/>
    </location>
</feature>